<dbReference type="PROSITE" id="PS51186">
    <property type="entry name" value="GNAT"/>
    <property type="match status" value="1"/>
</dbReference>
<dbReference type="EMBL" id="VFWZ01000002">
    <property type="protein sequence ID" value="TPN87162.1"/>
    <property type="molecule type" value="Genomic_DNA"/>
</dbReference>
<organism evidence="2 3">
    <name type="scientific">Aquimarina algicola</name>
    <dbReference type="NCBI Taxonomy" id="2589995"/>
    <lineage>
        <taxon>Bacteria</taxon>
        <taxon>Pseudomonadati</taxon>
        <taxon>Bacteroidota</taxon>
        <taxon>Flavobacteriia</taxon>
        <taxon>Flavobacteriales</taxon>
        <taxon>Flavobacteriaceae</taxon>
        <taxon>Aquimarina</taxon>
    </lineage>
</organism>
<dbReference type="RefSeq" id="WP_140591472.1">
    <property type="nucleotide sequence ID" value="NZ_VFWZ01000002.1"/>
</dbReference>
<dbReference type="PANTHER" id="PTHR42791">
    <property type="entry name" value="GNAT FAMILY ACETYLTRANSFERASE"/>
    <property type="match status" value="1"/>
</dbReference>
<evidence type="ECO:0000259" key="1">
    <source>
        <dbReference type="PROSITE" id="PS51186"/>
    </source>
</evidence>
<dbReference type="OrthoDB" id="5319888at2"/>
<protein>
    <submittedName>
        <fullName evidence="2">GNAT family N-acetyltransferase</fullName>
    </submittedName>
</protein>
<dbReference type="AlphaFoldDB" id="A0A504JEQ5"/>
<dbReference type="GO" id="GO:0016747">
    <property type="term" value="F:acyltransferase activity, transferring groups other than amino-acyl groups"/>
    <property type="evidence" value="ECO:0007669"/>
    <property type="project" value="InterPro"/>
</dbReference>
<feature type="domain" description="N-acetyltransferase" evidence="1">
    <location>
        <begin position="1"/>
        <end position="187"/>
    </location>
</feature>
<keyword evidence="2" id="KW-0808">Transferase</keyword>
<dbReference type="Pfam" id="PF00583">
    <property type="entry name" value="Acetyltransf_1"/>
    <property type="match status" value="1"/>
</dbReference>
<dbReference type="InterPro" id="IPR016181">
    <property type="entry name" value="Acyl_CoA_acyltransferase"/>
</dbReference>
<proteinExistence type="predicted"/>
<gene>
    <name evidence="2" type="ORF">FHK87_06110</name>
</gene>
<dbReference type="InterPro" id="IPR000182">
    <property type="entry name" value="GNAT_dom"/>
</dbReference>
<dbReference type="CDD" id="cd04301">
    <property type="entry name" value="NAT_SF"/>
    <property type="match status" value="1"/>
</dbReference>
<evidence type="ECO:0000313" key="3">
    <source>
        <dbReference type="Proteomes" id="UP000315540"/>
    </source>
</evidence>
<sequence>MGLATNADKKRIIEIILESFKDNQSVNYIVKQDQKRVKRISKLIEYSFFQGSEFGEIFISEDRNAACIVIFPDQKKTTFYSILWDLKLMAEVIGIRKVRAALKREALLKKNYPKTPYVHLWYIGVDPPHQKKGIGSALLEEVITFCGDKPIYLETSVVSNLAWYEKFGFECLKILDLGYILYLLKKN</sequence>
<evidence type="ECO:0000313" key="2">
    <source>
        <dbReference type="EMBL" id="TPN87162.1"/>
    </source>
</evidence>
<comment type="caution">
    <text evidence="2">The sequence shown here is derived from an EMBL/GenBank/DDBJ whole genome shotgun (WGS) entry which is preliminary data.</text>
</comment>
<dbReference type="Gene3D" id="3.40.630.30">
    <property type="match status" value="1"/>
</dbReference>
<dbReference type="SUPFAM" id="SSF55729">
    <property type="entry name" value="Acyl-CoA N-acyltransferases (Nat)"/>
    <property type="match status" value="1"/>
</dbReference>
<keyword evidence="3" id="KW-1185">Reference proteome</keyword>
<dbReference type="Proteomes" id="UP000315540">
    <property type="component" value="Unassembled WGS sequence"/>
</dbReference>
<name>A0A504JEQ5_9FLAO</name>
<reference evidence="2 3" key="1">
    <citation type="submission" date="2019-06" db="EMBL/GenBank/DDBJ databases">
        <authorList>
            <person name="Meng X."/>
        </authorList>
    </citation>
    <scope>NUCLEOTIDE SEQUENCE [LARGE SCALE GENOMIC DNA]</scope>
    <source>
        <strain evidence="2 3">M625</strain>
    </source>
</reference>
<dbReference type="PANTHER" id="PTHR42791:SF1">
    <property type="entry name" value="N-ACETYLTRANSFERASE DOMAIN-CONTAINING PROTEIN"/>
    <property type="match status" value="1"/>
</dbReference>
<dbReference type="InterPro" id="IPR052523">
    <property type="entry name" value="Trichothecene_AcTrans"/>
</dbReference>
<accession>A0A504JEQ5</accession>